<evidence type="ECO:0000313" key="2">
    <source>
        <dbReference type="Proteomes" id="UP000188637"/>
    </source>
</evidence>
<dbReference type="EMBL" id="LJHD01000066">
    <property type="protein sequence ID" value="ONI45277.1"/>
    <property type="molecule type" value="Genomic_DNA"/>
</dbReference>
<keyword evidence="2" id="KW-1185">Reference proteome</keyword>
<dbReference type="Proteomes" id="UP000188637">
    <property type="component" value="Unassembled WGS sequence"/>
</dbReference>
<evidence type="ECO:0000313" key="1">
    <source>
        <dbReference type="EMBL" id="ONI45277.1"/>
    </source>
</evidence>
<protein>
    <submittedName>
        <fullName evidence="1">Nitroreductase</fullName>
    </submittedName>
</protein>
<proteinExistence type="predicted"/>
<reference evidence="1" key="1">
    <citation type="submission" date="2016-08" db="EMBL/GenBank/DDBJ databases">
        <authorList>
            <person name="Ngugi D.K."/>
            <person name="Miyake S."/>
            <person name="Stingl U."/>
        </authorList>
    </citation>
    <scope>NUCLEOTIDE SEQUENCE</scope>
    <source>
        <strain evidence="1">SCG-D08WGA-EpuloA1</strain>
    </source>
</reference>
<gene>
    <name evidence="1" type="ORF">AN640_04785</name>
</gene>
<comment type="caution">
    <text evidence="1">The sequence shown here is derived from an EMBL/GenBank/DDBJ whole genome shotgun (WGS) entry which is preliminary data.</text>
</comment>
<organism evidence="1 2">
    <name type="scientific">Candidatus Epulonipiscium fishelsonii</name>
    <dbReference type="NCBI Taxonomy" id="77094"/>
    <lineage>
        <taxon>Bacteria</taxon>
        <taxon>Bacillati</taxon>
        <taxon>Bacillota</taxon>
        <taxon>Clostridia</taxon>
        <taxon>Lachnospirales</taxon>
        <taxon>Lachnospiraceae</taxon>
        <taxon>Candidatus Epulonipiscium</taxon>
    </lineage>
</organism>
<sequence length="182" mass="20326">MTAKELLTTRRSIRKFKDTPVDRETMKEIIDIARFSPSWANTQVARYTLIDNKDVINEIADKGVSGFVYNVKSLRNTHGVAVLSFVKGKSGQISDKLDGKDLENSVIWEVFDAGIACQTFCLAAHEKGIGTCIFGIINDKEIAKIINLPENETVGALIIYGYPDQEPKTPPRFSVEEISRFI</sequence>
<name>A0ACC8XIF7_9FIRM</name>
<accession>A0ACC8XIF7</accession>